<evidence type="ECO:0000313" key="9">
    <source>
        <dbReference type="Proteomes" id="UP001500507"/>
    </source>
</evidence>
<gene>
    <name evidence="8" type="ORF">GCM10009117_17190</name>
</gene>
<dbReference type="PANTHER" id="PTHR32322:SF18">
    <property type="entry name" value="S-ADENOSYLMETHIONINE_S-ADENOSYLHOMOCYSTEINE TRANSPORTER"/>
    <property type="match status" value="1"/>
</dbReference>
<feature type="transmembrane region" description="Helical" evidence="6">
    <location>
        <begin position="123"/>
        <end position="143"/>
    </location>
</feature>
<evidence type="ECO:0000256" key="1">
    <source>
        <dbReference type="ARBA" id="ARBA00004651"/>
    </source>
</evidence>
<comment type="subcellular location">
    <subcellularLocation>
        <location evidence="1">Cell membrane</location>
        <topology evidence="1">Multi-pass membrane protein</topology>
    </subcellularLocation>
</comment>
<keyword evidence="2" id="KW-1003">Cell membrane</keyword>
<feature type="transmembrane region" description="Helical" evidence="6">
    <location>
        <begin position="92"/>
        <end position="114"/>
    </location>
</feature>
<comment type="caution">
    <text evidence="8">The sequence shown here is derived from an EMBL/GenBank/DDBJ whole genome shotgun (WGS) entry which is preliminary data.</text>
</comment>
<dbReference type="RefSeq" id="WP_343766123.1">
    <property type="nucleotide sequence ID" value="NZ_BAAAFG010000015.1"/>
</dbReference>
<dbReference type="InterPro" id="IPR000620">
    <property type="entry name" value="EamA_dom"/>
</dbReference>
<evidence type="ECO:0000313" key="8">
    <source>
        <dbReference type="EMBL" id="GAA0872572.1"/>
    </source>
</evidence>
<feature type="transmembrane region" description="Helical" evidence="6">
    <location>
        <begin position="245"/>
        <end position="264"/>
    </location>
</feature>
<evidence type="ECO:0000256" key="6">
    <source>
        <dbReference type="SAM" id="Phobius"/>
    </source>
</evidence>
<evidence type="ECO:0000259" key="7">
    <source>
        <dbReference type="Pfam" id="PF00892"/>
    </source>
</evidence>
<dbReference type="InterPro" id="IPR037185">
    <property type="entry name" value="EmrE-like"/>
</dbReference>
<keyword evidence="3 6" id="KW-0812">Transmembrane</keyword>
<dbReference type="Pfam" id="PF00892">
    <property type="entry name" value="EamA"/>
    <property type="match status" value="2"/>
</dbReference>
<proteinExistence type="predicted"/>
<evidence type="ECO:0000256" key="5">
    <source>
        <dbReference type="ARBA" id="ARBA00023136"/>
    </source>
</evidence>
<sequence>MPNSQLKWVYLILLSIIWGSSFILIKKSLVGLNPLQLGASRILMTAAVLFVVGFNSLKKIKKHEWKWVVLSGFLGTFFPAFLFAYAETEIDSAIASILNSSVPLLALIIGFFVFSRSLIKKQVIGVLIGLSGSIALILIGANVNPDQNYWYALLPILASLFYATNVNIIKAKMQNIPAMSIALGNFIALIIPAITILWYTDFFNGSFLSSEQTQISLGYLALLAVFGTAAAKVMFNKLVQISDPVFSSSVTYLMPIVSVGWGLLDNEKFTAWQFLAALVILVGVFLVNNNKDKQQEKQE</sequence>
<evidence type="ECO:0000256" key="3">
    <source>
        <dbReference type="ARBA" id="ARBA00022692"/>
    </source>
</evidence>
<feature type="domain" description="EamA" evidence="7">
    <location>
        <begin position="10"/>
        <end position="136"/>
    </location>
</feature>
<feature type="transmembrane region" description="Helical" evidence="6">
    <location>
        <begin position="149"/>
        <end position="169"/>
    </location>
</feature>
<dbReference type="PANTHER" id="PTHR32322">
    <property type="entry name" value="INNER MEMBRANE TRANSPORTER"/>
    <property type="match status" value="1"/>
</dbReference>
<dbReference type="Gene3D" id="1.10.3730.20">
    <property type="match status" value="1"/>
</dbReference>
<feature type="transmembrane region" description="Helical" evidence="6">
    <location>
        <begin position="7"/>
        <end position="25"/>
    </location>
</feature>
<reference evidence="9" key="1">
    <citation type="journal article" date="2019" name="Int. J. Syst. Evol. Microbiol.">
        <title>The Global Catalogue of Microorganisms (GCM) 10K type strain sequencing project: providing services to taxonomists for standard genome sequencing and annotation.</title>
        <authorList>
            <consortium name="The Broad Institute Genomics Platform"/>
            <consortium name="The Broad Institute Genome Sequencing Center for Infectious Disease"/>
            <person name="Wu L."/>
            <person name="Ma J."/>
        </authorList>
    </citation>
    <scope>NUCLEOTIDE SEQUENCE [LARGE SCALE GENOMIC DNA]</scope>
    <source>
        <strain evidence="9">JCM 16082</strain>
    </source>
</reference>
<accession>A0ABP3XW07</accession>
<organism evidence="8 9">
    <name type="scientific">Gangjinia marincola</name>
    <dbReference type="NCBI Taxonomy" id="578463"/>
    <lineage>
        <taxon>Bacteria</taxon>
        <taxon>Pseudomonadati</taxon>
        <taxon>Bacteroidota</taxon>
        <taxon>Flavobacteriia</taxon>
        <taxon>Flavobacteriales</taxon>
        <taxon>Flavobacteriaceae</taxon>
        <taxon>Gangjinia</taxon>
    </lineage>
</organism>
<feature type="domain" description="EamA" evidence="7">
    <location>
        <begin position="150"/>
        <end position="288"/>
    </location>
</feature>
<dbReference type="SUPFAM" id="SSF103481">
    <property type="entry name" value="Multidrug resistance efflux transporter EmrE"/>
    <property type="match status" value="2"/>
</dbReference>
<keyword evidence="4 6" id="KW-1133">Transmembrane helix</keyword>
<feature type="transmembrane region" description="Helical" evidence="6">
    <location>
        <begin position="37"/>
        <end position="55"/>
    </location>
</feature>
<evidence type="ECO:0000256" key="2">
    <source>
        <dbReference type="ARBA" id="ARBA00022475"/>
    </source>
</evidence>
<protein>
    <submittedName>
        <fullName evidence="8">DMT family transporter</fullName>
    </submittedName>
</protein>
<feature type="transmembrane region" description="Helical" evidence="6">
    <location>
        <begin position="270"/>
        <end position="287"/>
    </location>
</feature>
<name>A0ABP3XW07_9FLAO</name>
<evidence type="ECO:0000256" key="4">
    <source>
        <dbReference type="ARBA" id="ARBA00022989"/>
    </source>
</evidence>
<feature type="transmembrane region" description="Helical" evidence="6">
    <location>
        <begin position="181"/>
        <end position="200"/>
    </location>
</feature>
<dbReference type="InterPro" id="IPR050638">
    <property type="entry name" value="AA-Vitamin_Transporters"/>
</dbReference>
<feature type="transmembrane region" description="Helical" evidence="6">
    <location>
        <begin position="215"/>
        <end position="233"/>
    </location>
</feature>
<dbReference type="Proteomes" id="UP001500507">
    <property type="component" value="Unassembled WGS sequence"/>
</dbReference>
<feature type="transmembrane region" description="Helical" evidence="6">
    <location>
        <begin position="67"/>
        <end position="86"/>
    </location>
</feature>
<keyword evidence="5 6" id="KW-0472">Membrane</keyword>
<dbReference type="EMBL" id="BAAAFG010000015">
    <property type="protein sequence ID" value="GAA0872572.1"/>
    <property type="molecule type" value="Genomic_DNA"/>
</dbReference>
<keyword evidence="9" id="KW-1185">Reference proteome</keyword>